<gene>
    <name evidence="5" type="ORF">CLV72_10760</name>
</gene>
<sequence>MRDQLSEVFDLVEIRGLVSGGFAAHGRWEARRPCRDMLKLIAMVSGHGRLLTDGLDEPVHLAAGDIAILNYRTWLRHEGGDPGPGPRHRIGPEENFTGLTEADRSTDDVVIGIAVDINPAGRELLLQRLPPVGVVKASAAAPLRILLDQLFGEVAGNRTGSAFAVRQYGQLLVLEVLRAYLDQTEAPPGWLRVLTDDRLRPALALMHAEPATSWSLEDLARAAAMSRSSFARRFRAAAGMPPLTYLSRYRMLLAQRALRHSDARVGSLAADLGYASEAAFSNAFKREIGESPLRYRHRVRGELPGREQAALA</sequence>
<protein>
    <submittedName>
        <fullName evidence="5">AraC family transcriptional regulator</fullName>
    </submittedName>
</protein>
<dbReference type="RefSeq" id="WP_211303038.1">
    <property type="nucleotide sequence ID" value="NZ_PVZC01000007.1"/>
</dbReference>
<comment type="caution">
    <text evidence="5">The sequence shown here is derived from an EMBL/GenBank/DDBJ whole genome shotgun (WGS) entry which is preliminary data.</text>
</comment>
<keyword evidence="1" id="KW-0805">Transcription regulation</keyword>
<evidence type="ECO:0000256" key="3">
    <source>
        <dbReference type="ARBA" id="ARBA00023163"/>
    </source>
</evidence>
<proteinExistence type="predicted"/>
<dbReference type="InterPro" id="IPR009057">
    <property type="entry name" value="Homeodomain-like_sf"/>
</dbReference>
<evidence type="ECO:0000313" key="6">
    <source>
        <dbReference type="Proteomes" id="UP000237846"/>
    </source>
</evidence>
<keyword evidence="6" id="KW-1185">Reference proteome</keyword>
<evidence type="ECO:0000256" key="2">
    <source>
        <dbReference type="ARBA" id="ARBA00023125"/>
    </source>
</evidence>
<organism evidence="5 6">
    <name type="scientific">Allonocardiopsis opalescens</name>
    <dbReference type="NCBI Taxonomy" id="1144618"/>
    <lineage>
        <taxon>Bacteria</taxon>
        <taxon>Bacillati</taxon>
        <taxon>Actinomycetota</taxon>
        <taxon>Actinomycetes</taxon>
        <taxon>Streptosporangiales</taxon>
        <taxon>Allonocardiopsis</taxon>
    </lineage>
</organism>
<reference evidence="5 6" key="1">
    <citation type="submission" date="2018-03" db="EMBL/GenBank/DDBJ databases">
        <title>Genomic Encyclopedia of Archaeal and Bacterial Type Strains, Phase II (KMG-II): from individual species to whole genera.</title>
        <authorList>
            <person name="Goeker M."/>
        </authorList>
    </citation>
    <scope>NUCLEOTIDE SEQUENCE [LARGE SCALE GENOMIC DNA]</scope>
    <source>
        <strain evidence="5 6">DSM 45601</strain>
    </source>
</reference>
<dbReference type="PROSITE" id="PS01124">
    <property type="entry name" value="HTH_ARAC_FAMILY_2"/>
    <property type="match status" value="1"/>
</dbReference>
<evidence type="ECO:0000256" key="1">
    <source>
        <dbReference type="ARBA" id="ARBA00023015"/>
    </source>
</evidence>
<dbReference type="PANTHER" id="PTHR46796">
    <property type="entry name" value="HTH-TYPE TRANSCRIPTIONAL ACTIVATOR RHAS-RELATED"/>
    <property type="match status" value="1"/>
</dbReference>
<dbReference type="SUPFAM" id="SSF46689">
    <property type="entry name" value="Homeodomain-like"/>
    <property type="match status" value="2"/>
</dbReference>
<dbReference type="GO" id="GO:0003700">
    <property type="term" value="F:DNA-binding transcription factor activity"/>
    <property type="evidence" value="ECO:0007669"/>
    <property type="project" value="InterPro"/>
</dbReference>
<dbReference type="EMBL" id="PVZC01000007">
    <property type="protein sequence ID" value="PRX96537.1"/>
    <property type="molecule type" value="Genomic_DNA"/>
</dbReference>
<feature type="domain" description="HTH araC/xylS-type" evidence="4">
    <location>
        <begin position="200"/>
        <end position="298"/>
    </location>
</feature>
<dbReference type="GO" id="GO:0043565">
    <property type="term" value="F:sequence-specific DNA binding"/>
    <property type="evidence" value="ECO:0007669"/>
    <property type="project" value="InterPro"/>
</dbReference>
<dbReference type="InterPro" id="IPR032783">
    <property type="entry name" value="AraC_lig"/>
</dbReference>
<dbReference type="SMART" id="SM00342">
    <property type="entry name" value="HTH_ARAC"/>
    <property type="match status" value="1"/>
</dbReference>
<dbReference type="InterPro" id="IPR018062">
    <property type="entry name" value="HTH_AraC-typ_CS"/>
</dbReference>
<evidence type="ECO:0000259" key="4">
    <source>
        <dbReference type="PROSITE" id="PS01124"/>
    </source>
</evidence>
<accession>A0A2T0PYQ8</accession>
<dbReference type="Gene3D" id="1.10.10.60">
    <property type="entry name" value="Homeodomain-like"/>
    <property type="match status" value="2"/>
</dbReference>
<dbReference type="Proteomes" id="UP000237846">
    <property type="component" value="Unassembled WGS sequence"/>
</dbReference>
<dbReference type="PROSITE" id="PS00041">
    <property type="entry name" value="HTH_ARAC_FAMILY_1"/>
    <property type="match status" value="1"/>
</dbReference>
<keyword evidence="3" id="KW-0804">Transcription</keyword>
<keyword evidence="2" id="KW-0238">DNA-binding</keyword>
<dbReference type="PANTHER" id="PTHR46796:SF7">
    <property type="entry name" value="ARAC FAMILY TRANSCRIPTIONAL REGULATOR"/>
    <property type="match status" value="1"/>
</dbReference>
<dbReference type="Pfam" id="PF12852">
    <property type="entry name" value="Cupin_6"/>
    <property type="match status" value="1"/>
</dbReference>
<dbReference type="InterPro" id="IPR050204">
    <property type="entry name" value="AraC_XylS_family_regulators"/>
</dbReference>
<dbReference type="AlphaFoldDB" id="A0A2T0PYQ8"/>
<name>A0A2T0PYQ8_9ACTN</name>
<evidence type="ECO:0000313" key="5">
    <source>
        <dbReference type="EMBL" id="PRX96537.1"/>
    </source>
</evidence>
<dbReference type="Pfam" id="PF12833">
    <property type="entry name" value="HTH_18"/>
    <property type="match status" value="1"/>
</dbReference>
<dbReference type="InterPro" id="IPR018060">
    <property type="entry name" value="HTH_AraC"/>
</dbReference>